<dbReference type="Gene3D" id="3.20.20.80">
    <property type="entry name" value="Glycosidases"/>
    <property type="match status" value="1"/>
</dbReference>
<accession>A0A8J8KHL0</accession>
<dbReference type="EMBL" id="JABURA010000003">
    <property type="protein sequence ID" value="NUB93626.1"/>
    <property type="molecule type" value="Genomic_DNA"/>
</dbReference>
<feature type="domain" description="Beta galactosidase small chain/" evidence="7">
    <location>
        <begin position="745"/>
        <end position="1051"/>
    </location>
</feature>
<dbReference type="PRINTS" id="PR00132">
    <property type="entry name" value="GLHYDRLASE2"/>
</dbReference>
<dbReference type="InterPro" id="IPR011013">
    <property type="entry name" value="Gal_mutarotase_sf_dom"/>
</dbReference>
<dbReference type="EC" id="3.2.1.23" evidence="3"/>
<dbReference type="InterPro" id="IPR017853">
    <property type="entry name" value="GH"/>
</dbReference>
<dbReference type="InterPro" id="IPR006103">
    <property type="entry name" value="Glyco_hydro_2_cat"/>
</dbReference>
<organism evidence="8 9">
    <name type="scientific">Haloterrigena gelatinilytica</name>
    <dbReference type="NCBI Taxonomy" id="2741724"/>
    <lineage>
        <taxon>Archaea</taxon>
        <taxon>Methanobacteriati</taxon>
        <taxon>Methanobacteriota</taxon>
        <taxon>Stenosarchaea group</taxon>
        <taxon>Halobacteria</taxon>
        <taxon>Halobacteriales</taxon>
        <taxon>Natrialbaceae</taxon>
        <taxon>Haloterrigena</taxon>
    </lineage>
</organism>
<gene>
    <name evidence="8" type="ORF">HT576_21855</name>
</gene>
<dbReference type="Pfam" id="PF02837">
    <property type="entry name" value="Glyco_hydro_2_N"/>
    <property type="match status" value="1"/>
</dbReference>
<dbReference type="RefSeq" id="WP_174703286.1">
    <property type="nucleotide sequence ID" value="NZ_JABURA010000003.1"/>
</dbReference>
<dbReference type="SUPFAM" id="SSF74650">
    <property type="entry name" value="Galactose mutarotase-like"/>
    <property type="match status" value="1"/>
</dbReference>
<dbReference type="Pfam" id="PF00703">
    <property type="entry name" value="Glyco_hydro_2"/>
    <property type="match status" value="1"/>
</dbReference>
<keyword evidence="4" id="KW-0378">Hydrolase</keyword>
<evidence type="ECO:0000256" key="2">
    <source>
        <dbReference type="ARBA" id="ARBA00007401"/>
    </source>
</evidence>
<comment type="caution">
    <text evidence="8">The sequence shown here is derived from an EMBL/GenBank/DDBJ whole genome shotgun (WGS) entry which is preliminary data.</text>
</comment>
<dbReference type="FunFam" id="3.20.20.80:FF:000018">
    <property type="entry name" value="Beta-galactosidase"/>
    <property type="match status" value="1"/>
</dbReference>
<dbReference type="Pfam" id="PF02836">
    <property type="entry name" value="Glyco_hydro_2_C"/>
    <property type="match status" value="1"/>
</dbReference>
<dbReference type="InterPro" id="IPR004199">
    <property type="entry name" value="B-gal_small/dom_5"/>
</dbReference>
<dbReference type="GO" id="GO:0005990">
    <property type="term" value="P:lactose catabolic process"/>
    <property type="evidence" value="ECO:0007669"/>
    <property type="project" value="TreeGrafter"/>
</dbReference>
<dbReference type="InterPro" id="IPR013783">
    <property type="entry name" value="Ig-like_fold"/>
</dbReference>
<dbReference type="Pfam" id="PF02929">
    <property type="entry name" value="Bgal_small_N"/>
    <property type="match status" value="1"/>
</dbReference>
<comment type="similarity">
    <text evidence="2">Belongs to the glycosyl hydrolase 2 family.</text>
</comment>
<dbReference type="InterPro" id="IPR006102">
    <property type="entry name" value="Ig-like_GH2"/>
</dbReference>
<reference evidence="8" key="1">
    <citation type="submission" date="2020-06" db="EMBL/GenBank/DDBJ databases">
        <title>Haloterrigena sp. nov., an extremely halophilic archaeon isolated from a saline sediment.</title>
        <authorList>
            <person name="Liu B.-B."/>
        </authorList>
    </citation>
    <scope>NUCLEOTIDE SEQUENCE</scope>
    <source>
        <strain evidence="8">SYSU A121-1</strain>
    </source>
</reference>
<dbReference type="InterPro" id="IPR006104">
    <property type="entry name" value="Glyco_hydro_2_N"/>
</dbReference>
<protein>
    <recommendedName>
        <fullName evidence="3">beta-galactosidase</fullName>
        <ecNumber evidence="3">3.2.1.23</ecNumber>
    </recommendedName>
    <alternativeName>
        <fullName evidence="6">Lactase</fullName>
    </alternativeName>
</protein>
<dbReference type="InterPro" id="IPR050347">
    <property type="entry name" value="Bact_Beta-galactosidase"/>
</dbReference>
<dbReference type="Pfam" id="PF16353">
    <property type="entry name" value="LacZ_4"/>
    <property type="match status" value="1"/>
</dbReference>
<dbReference type="GO" id="GO:0030246">
    <property type="term" value="F:carbohydrate binding"/>
    <property type="evidence" value="ECO:0007669"/>
    <property type="project" value="InterPro"/>
</dbReference>
<evidence type="ECO:0000256" key="4">
    <source>
        <dbReference type="ARBA" id="ARBA00022801"/>
    </source>
</evidence>
<dbReference type="OrthoDB" id="38162at2157"/>
<evidence type="ECO:0000259" key="7">
    <source>
        <dbReference type="SMART" id="SM01038"/>
    </source>
</evidence>
<proteinExistence type="inferred from homology"/>
<dbReference type="InterPro" id="IPR006101">
    <property type="entry name" value="Glyco_hydro_2"/>
</dbReference>
<evidence type="ECO:0000256" key="1">
    <source>
        <dbReference type="ARBA" id="ARBA00001412"/>
    </source>
</evidence>
<dbReference type="SUPFAM" id="SSF51445">
    <property type="entry name" value="(Trans)glycosidases"/>
    <property type="match status" value="1"/>
</dbReference>
<evidence type="ECO:0000313" key="9">
    <source>
        <dbReference type="Proteomes" id="UP000728647"/>
    </source>
</evidence>
<dbReference type="InterPro" id="IPR014718">
    <property type="entry name" value="GH-type_carb-bd"/>
</dbReference>
<dbReference type="SUPFAM" id="SSF49303">
    <property type="entry name" value="beta-Galactosidase/glucuronidase domain"/>
    <property type="match status" value="2"/>
</dbReference>
<dbReference type="AlphaFoldDB" id="A0A8J8KHL0"/>
<evidence type="ECO:0000256" key="3">
    <source>
        <dbReference type="ARBA" id="ARBA00012756"/>
    </source>
</evidence>
<dbReference type="SMART" id="SM01038">
    <property type="entry name" value="Bgal_small_N"/>
    <property type="match status" value="1"/>
</dbReference>
<dbReference type="InterPro" id="IPR023230">
    <property type="entry name" value="Glyco_hydro_2_CS"/>
</dbReference>
<sequence length="1064" mass="118413">MTRDWADPETVGRNRIDPHAYFLPYAETSDATAGNRAASPWIASLNGEWRFQLAETPTAAPDGFHEPEADVDDWDTIPVPQNWQTAGYGDPHYTNVVYPFPLDPPRVPTENPTASYRRSFYVPEEWDERQLRLRFGGVDSAFHLWINGEEVGYGEGSRLPSAFDVTDYVTPGENTIAVRVYKWSTGSYLEDQDMWWLSGIFRDVTLSAHPRVQVADVDVRTELDERYEDAVLRASVDVRNAGDDAGTARIEPTLRDAEGTPVSTTLEARSVSLEAGEATTLEFETTVEEPRKWTAETPHCYDFVLGVSRGEGEGEDETVVSQTVGFREVEIVDGQLLVNGRPVTIRGVNRHDFHPDRGRAVPLEAMREDVELMKRHNVNAVRTAHYPNDSRFYELCNEYGLYVLDETDLECHGMIQAETTEHLSDDPRWESAYVDRMVRMVERDKNHPSVICWSLGNESGFGAHHERMAAVTRERDPTRPIHYEPDTEQAVSDIIGPMYPPFEQLEEWADTDLEHPVILCEYAHAMGNGPGNLREFWDLFYEHDGLQGGFVWDWIDQGLRKTADDGTEWFAYGGDFGDEPNDANFNINGLVFPDREPSPGLTEYKKVIEPVVLREGALERGELTVENRYDFRSLEHLRASWRVLSDGRVVESGRLSLPSVAAGETATVAVPVDTDDLDGLDADAERVLTVDVSLAAETAWAPRGHTVATGQFELPGSEVGRSSSPVATDAVAAPVTCEANETEIVVSNDRFELIFDRTFGAIGSLTYRNRSLLEDGPSVGIWRAPTDNDEGLPLSRTFCSRMTDRYERGEPLEAGDLATVGFAQLWREHGLDRLQFRADEVACVEGGEDADGVAITVEGRLAPPIYDHGFAVEQTYTVEPTGAITVDTSLDPEGDLSVLPSLPRIGLDLTLEDDLDRVAWYGRGPGESYVDSKEAALLGRYSRSVADLHTPYVRPQESGNRTDTRWVTFTDSSGIGLRVTGDAPFHFGARRFDVADLEEAAHDRELPEREGIRVSLDDRHCGLGTGSCGPATLEEYRIDPQQPVSFSLEFQPIDANGGPPVDGR</sequence>
<dbReference type="PROSITE" id="PS00719">
    <property type="entry name" value="GLYCOSYL_HYDROL_F2_1"/>
    <property type="match status" value="1"/>
</dbReference>
<dbReference type="GO" id="GO:0009341">
    <property type="term" value="C:beta-galactosidase complex"/>
    <property type="evidence" value="ECO:0007669"/>
    <property type="project" value="InterPro"/>
</dbReference>
<comment type="catalytic activity">
    <reaction evidence="1">
        <text>Hydrolysis of terminal non-reducing beta-D-galactose residues in beta-D-galactosides.</text>
        <dbReference type="EC" id="3.2.1.23"/>
    </reaction>
</comment>
<dbReference type="Gene3D" id="2.60.120.260">
    <property type="entry name" value="Galactose-binding domain-like"/>
    <property type="match status" value="1"/>
</dbReference>
<dbReference type="Gene3D" id="2.70.98.10">
    <property type="match status" value="1"/>
</dbReference>
<dbReference type="SUPFAM" id="SSF49785">
    <property type="entry name" value="Galactose-binding domain-like"/>
    <property type="match status" value="1"/>
</dbReference>
<keyword evidence="5" id="KW-0326">Glycosidase</keyword>
<dbReference type="InterPro" id="IPR008979">
    <property type="entry name" value="Galactose-bd-like_sf"/>
</dbReference>
<dbReference type="InterPro" id="IPR032312">
    <property type="entry name" value="LacZ_4"/>
</dbReference>
<evidence type="ECO:0000313" key="8">
    <source>
        <dbReference type="EMBL" id="NUB93626.1"/>
    </source>
</evidence>
<dbReference type="InterPro" id="IPR036156">
    <property type="entry name" value="Beta-gal/glucu_dom_sf"/>
</dbReference>
<dbReference type="PANTHER" id="PTHR46323:SF2">
    <property type="entry name" value="BETA-GALACTOSIDASE"/>
    <property type="match status" value="1"/>
</dbReference>
<evidence type="ECO:0000256" key="6">
    <source>
        <dbReference type="ARBA" id="ARBA00032230"/>
    </source>
</evidence>
<evidence type="ECO:0000256" key="5">
    <source>
        <dbReference type="ARBA" id="ARBA00023295"/>
    </source>
</evidence>
<dbReference type="PANTHER" id="PTHR46323">
    <property type="entry name" value="BETA-GALACTOSIDASE"/>
    <property type="match status" value="1"/>
</dbReference>
<dbReference type="GO" id="GO:0004565">
    <property type="term" value="F:beta-galactosidase activity"/>
    <property type="evidence" value="ECO:0007669"/>
    <property type="project" value="UniProtKB-EC"/>
</dbReference>
<dbReference type="Proteomes" id="UP000728647">
    <property type="component" value="Unassembled WGS sequence"/>
</dbReference>
<dbReference type="Gene3D" id="2.60.40.10">
    <property type="entry name" value="Immunoglobulins"/>
    <property type="match status" value="2"/>
</dbReference>
<name>A0A8J8KHL0_9EURY</name>